<evidence type="ECO:0000256" key="1">
    <source>
        <dbReference type="ARBA" id="ARBA00004141"/>
    </source>
</evidence>
<keyword evidence="9" id="KW-1185">Reference proteome</keyword>
<dbReference type="InterPro" id="IPR002259">
    <property type="entry name" value="Eqnu_transpt"/>
</dbReference>
<feature type="transmembrane region" description="Helical" evidence="7">
    <location>
        <begin position="415"/>
        <end position="438"/>
    </location>
</feature>
<dbReference type="OrthoDB" id="10261753at2759"/>
<gene>
    <name evidence="8" type="ORF">IWW36_000004</name>
</gene>
<keyword evidence="3" id="KW-0813">Transport</keyword>
<feature type="transmembrane region" description="Helical" evidence="7">
    <location>
        <begin position="106"/>
        <end position="135"/>
    </location>
</feature>
<sequence length="478" mass="51833">MLADNTQFMYLRFTVLGIATLVAWNVFIVSSDFFRWEFRNTPFKDSFESVFSVLSNSVNLGALCYALYTQAKANHDRRIRNGLVATIVALGSTFLLPALALEGWTALIIALSALCVAAVAAAYVQCSIFGIAALLPEHCAEGFMSGQAIAGTVASAAQLVAICASRSDRGNDAVRAVYDRNSNIRICAAVYFFVAAAFLAFSTAAWKQLRTRLALAGAAHSDQLSDNMIISRMQEESPRLSRMQSTISVSNAETGLASAGSGSRLDLNRTQLETITSNVNAANANSRSAWVDKWLTYFELQNAQMLYDTATEIMPFVTISTLVMAQTLAVFPPLTEAIVSSPQGSIQVTHLTAWHFLVFNIGDYAGRVSTQWVECTSLRVLRVTVHSRWLLVMVFLLFPTSATSPQQSWTIQSDILFLLLIFILGWSNGLIATVALILGPKLATNKELAGSIIGFTMCIGLVIGAIASYPILRISGIS</sequence>
<comment type="similarity">
    <text evidence="2">Belongs to the SLC29A/ENT transporter (TC 2.A.57) family.</text>
</comment>
<evidence type="ECO:0000256" key="6">
    <source>
        <dbReference type="ARBA" id="ARBA00023136"/>
    </source>
</evidence>
<feature type="transmembrane region" description="Helical" evidence="7">
    <location>
        <begin position="9"/>
        <end position="29"/>
    </location>
</feature>
<dbReference type="EMBL" id="JANBUW010000001">
    <property type="protein sequence ID" value="KAJ2852647.1"/>
    <property type="molecule type" value="Genomic_DNA"/>
</dbReference>
<organism evidence="8 9">
    <name type="scientific">Coemansia brasiliensis</name>
    <dbReference type="NCBI Taxonomy" id="2650707"/>
    <lineage>
        <taxon>Eukaryota</taxon>
        <taxon>Fungi</taxon>
        <taxon>Fungi incertae sedis</taxon>
        <taxon>Zoopagomycota</taxon>
        <taxon>Kickxellomycotina</taxon>
        <taxon>Kickxellomycetes</taxon>
        <taxon>Kickxellales</taxon>
        <taxon>Kickxellaceae</taxon>
        <taxon>Coemansia</taxon>
    </lineage>
</organism>
<keyword evidence="6 7" id="KW-0472">Membrane</keyword>
<dbReference type="GO" id="GO:0005886">
    <property type="term" value="C:plasma membrane"/>
    <property type="evidence" value="ECO:0007669"/>
    <property type="project" value="TreeGrafter"/>
</dbReference>
<feature type="transmembrane region" description="Helical" evidence="7">
    <location>
        <begin position="182"/>
        <end position="206"/>
    </location>
</feature>
<evidence type="ECO:0000256" key="5">
    <source>
        <dbReference type="ARBA" id="ARBA00022989"/>
    </source>
</evidence>
<feature type="transmembrane region" description="Helical" evidence="7">
    <location>
        <begin position="80"/>
        <end position="100"/>
    </location>
</feature>
<proteinExistence type="inferred from homology"/>
<keyword evidence="4 7" id="KW-0812">Transmembrane</keyword>
<name>A0A9W8IBQ2_9FUNG</name>
<dbReference type="Proteomes" id="UP001139887">
    <property type="component" value="Unassembled WGS sequence"/>
</dbReference>
<reference evidence="8" key="1">
    <citation type="submission" date="2022-07" db="EMBL/GenBank/DDBJ databases">
        <title>Phylogenomic reconstructions and comparative analyses of Kickxellomycotina fungi.</title>
        <authorList>
            <person name="Reynolds N.K."/>
            <person name="Stajich J.E."/>
            <person name="Barry K."/>
            <person name="Grigoriev I.V."/>
            <person name="Crous P."/>
            <person name="Smith M.E."/>
        </authorList>
    </citation>
    <scope>NUCLEOTIDE SEQUENCE</scope>
    <source>
        <strain evidence="8">NRRL 1566</strain>
    </source>
</reference>
<dbReference type="PANTHER" id="PTHR10332">
    <property type="entry name" value="EQUILIBRATIVE NUCLEOSIDE TRANSPORTER"/>
    <property type="match status" value="1"/>
</dbReference>
<dbReference type="GO" id="GO:0005337">
    <property type="term" value="F:nucleoside transmembrane transporter activity"/>
    <property type="evidence" value="ECO:0007669"/>
    <property type="project" value="InterPro"/>
</dbReference>
<evidence type="ECO:0000313" key="9">
    <source>
        <dbReference type="Proteomes" id="UP001139887"/>
    </source>
</evidence>
<dbReference type="PIRSF" id="PIRSF016379">
    <property type="entry name" value="ENT"/>
    <property type="match status" value="1"/>
</dbReference>
<dbReference type="Pfam" id="PF01733">
    <property type="entry name" value="Nucleoside_tran"/>
    <property type="match status" value="1"/>
</dbReference>
<dbReference type="AlphaFoldDB" id="A0A9W8IBQ2"/>
<protein>
    <submittedName>
        <fullName evidence="8">Uncharacterized protein</fullName>
    </submittedName>
</protein>
<dbReference type="PANTHER" id="PTHR10332:SF88">
    <property type="entry name" value="EQUILIBRATIVE NUCLEOSIDE TRANSPORTER 1, ISOFORM A"/>
    <property type="match status" value="1"/>
</dbReference>
<feature type="transmembrane region" description="Helical" evidence="7">
    <location>
        <begin position="389"/>
        <end position="409"/>
    </location>
</feature>
<comment type="caution">
    <text evidence="8">The sequence shown here is derived from an EMBL/GenBank/DDBJ whole genome shotgun (WGS) entry which is preliminary data.</text>
</comment>
<evidence type="ECO:0000256" key="3">
    <source>
        <dbReference type="ARBA" id="ARBA00022448"/>
    </source>
</evidence>
<feature type="transmembrane region" description="Helical" evidence="7">
    <location>
        <begin position="49"/>
        <end position="68"/>
    </location>
</feature>
<evidence type="ECO:0000256" key="7">
    <source>
        <dbReference type="SAM" id="Phobius"/>
    </source>
</evidence>
<accession>A0A9W8IBQ2</accession>
<comment type="subcellular location">
    <subcellularLocation>
        <location evidence="1">Membrane</location>
        <topology evidence="1">Multi-pass membrane protein</topology>
    </subcellularLocation>
</comment>
<feature type="transmembrane region" description="Helical" evidence="7">
    <location>
        <begin position="450"/>
        <end position="472"/>
    </location>
</feature>
<evidence type="ECO:0000256" key="2">
    <source>
        <dbReference type="ARBA" id="ARBA00007965"/>
    </source>
</evidence>
<keyword evidence="5 7" id="KW-1133">Transmembrane helix</keyword>
<evidence type="ECO:0000256" key="4">
    <source>
        <dbReference type="ARBA" id="ARBA00022692"/>
    </source>
</evidence>
<evidence type="ECO:0000313" key="8">
    <source>
        <dbReference type="EMBL" id="KAJ2852647.1"/>
    </source>
</evidence>